<accession>A0A141AXQ6</accession>
<organism evidence="8">
    <name type="scientific">Micrococcus sp. A7</name>
    <dbReference type="NCBI Taxonomy" id="376418"/>
    <lineage>
        <taxon>Bacteria</taxon>
        <taxon>Bacillati</taxon>
        <taxon>Actinomycetota</taxon>
        <taxon>Actinomycetes</taxon>
        <taxon>Micrococcales</taxon>
        <taxon>Micrococcaceae</taxon>
        <taxon>Micrococcus</taxon>
    </lineage>
</organism>
<comment type="subcellular location">
    <subcellularLocation>
        <location evidence="1">Cell membrane</location>
        <topology evidence="1">Multi-pass membrane protein</topology>
    </subcellularLocation>
</comment>
<evidence type="ECO:0000256" key="2">
    <source>
        <dbReference type="ARBA" id="ARBA00022475"/>
    </source>
</evidence>
<dbReference type="PANTHER" id="PTHR35007:SF3">
    <property type="entry name" value="POSSIBLE CONSERVED ALANINE RICH MEMBRANE PROTEIN"/>
    <property type="match status" value="1"/>
</dbReference>
<feature type="transmembrane region" description="Helical" evidence="6">
    <location>
        <begin position="224"/>
        <end position="246"/>
    </location>
</feature>
<proteinExistence type="predicted"/>
<dbReference type="RefSeq" id="WP_069941623.1">
    <property type="nucleotide sequence ID" value="NZ_KJ599675.1"/>
</dbReference>
<dbReference type="Pfam" id="PF00482">
    <property type="entry name" value="T2SSF"/>
    <property type="match status" value="1"/>
</dbReference>
<evidence type="ECO:0000256" key="5">
    <source>
        <dbReference type="ARBA" id="ARBA00023136"/>
    </source>
</evidence>
<sequence>MSSLLLPLSFALGILGLGMAAVNWLWPAPPKAPAPDPRWLTALKELGRRMDRNTWIMVGIAAAAGFFIALFTGLLVYLVALPGAVILLRLAFGSGGGSAQIEKLAQMEMWTRSLSGLIVAGTSLETALAASMPNAGDLIRDEIATMNARIKAGWPTADALKRLGLEWGDQTGDLVVMQLILAANQRGQGLANSLDDLSTSVEEEVSKRRAIYADRAGARREARIVITIVVISLCLVPGMGGPMAAYQTPLGQALYLVLALVTAGLIIWMTRVVAPPPQVRLLTARSSS</sequence>
<keyword evidence="5 6" id="KW-0472">Membrane</keyword>
<dbReference type="PANTHER" id="PTHR35007">
    <property type="entry name" value="INTEGRAL MEMBRANE PROTEIN-RELATED"/>
    <property type="match status" value="1"/>
</dbReference>
<dbReference type="AlphaFoldDB" id="A0A141AXQ6"/>
<dbReference type="InterPro" id="IPR018076">
    <property type="entry name" value="T2SS_GspF_dom"/>
</dbReference>
<feature type="transmembrane region" description="Helical" evidence="6">
    <location>
        <begin position="55"/>
        <end position="80"/>
    </location>
</feature>
<feature type="transmembrane region" description="Helical" evidence="6">
    <location>
        <begin position="252"/>
        <end position="274"/>
    </location>
</feature>
<keyword evidence="4 6" id="KW-1133">Transmembrane helix</keyword>
<protein>
    <recommendedName>
        <fullName evidence="7">Type II secretion system protein GspF domain-containing protein</fullName>
    </recommendedName>
</protein>
<keyword evidence="3 6" id="KW-0812">Transmembrane</keyword>
<feature type="domain" description="Type II secretion system protein GspF" evidence="7">
    <location>
        <begin position="110"/>
        <end position="233"/>
    </location>
</feature>
<evidence type="ECO:0000256" key="4">
    <source>
        <dbReference type="ARBA" id="ARBA00022989"/>
    </source>
</evidence>
<reference evidence="8" key="1">
    <citation type="submission" date="2014-03" db="EMBL/GenBank/DDBJ databases">
        <authorList>
            <person name="Saikia M."/>
            <person name="Chaudhari Y."/>
            <person name="Khan M."/>
            <person name="Devi D."/>
        </authorList>
    </citation>
    <scope>NUCLEOTIDE SEQUENCE</scope>
    <source>
        <strain evidence="8">A7</strain>
        <plasmid evidence="8">pLMA7</plasmid>
    </source>
</reference>
<evidence type="ECO:0000259" key="7">
    <source>
        <dbReference type="Pfam" id="PF00482"/>
    </source>
</evidence>
<dbReference type="GO" id="GO:0005886">
    <property type="term" value="C:plasma membrane"/>
    <property type="evidence" value="ECO:0007669"/>
    <property type="project" value="UniProtKB-SubCell"/>
</dbReference>
<dbReference type="EMBL" id="KJ599675">
    <property type="protein sequence ID" value="AKA20892.1"/>
    <property type="molecule type" value="Genomic_DNA"/>
</dbReference>
<evidence type="ECO:0000256" key="6">
    <source>
        <dbReference type="SAM" id="Phobius"/>
    </source>
</evidence>
<geneLocation type="plasmid" evidence="8">
    <name>pLMA7</name>
</geneLocation>
<evidence type="ECO:0000256" key="3">
    <source>
        <dbReference type="ARBA" id="ARBA00022692"/>
    </source>
</evidence>
<evidence type="ECO:0000256" key="1">
    <source>
        <dbReference type="ARBA" id="ARBA00004651"/>
    </source>
</evidence>
<dbReference type="Gene3D" id="1.20.81.30">
    <property type="entry name" value="Type II secretion system (T2SS), domain F"/>
    <property type="match status" value="1"/>
</dbReference>
<name>A0A141AXQ6_9MICC</name>
<keyword evidence="8" id="KW-0614">Plasmid</keyword>
<gene>
    <name evidence="8" type="ORF">pLMA7_p00590</name>
</gene>
<keyword evidence="2" id="KW-1003">Cell membrane</keyword>
<dbReference type="InterPro" id="IPR042094">
    <property type="entry name" value="T2SS_GspF_sf"/>
</dbReference>
<evidence type="ECO:0000313" key="8">
    <source>
        <dbReference type="EMBL" id="AKA20892.1"/>
    </source>
</evidence>